<reference evidence="4" key="1">
    <citation type="submission" date="2021-01" db="UniProtKB">
        <authorList>
            <consortium name="EnsemblMetazoa"/>
        </authorList>
    </citation>
    <scope>IDENTIFICATION</scope>
</reference>
<feature type="domain" description="Nose resistant-to-fluoxetine protein N-terminal" evidence="3">
    <location>
        <begin position="633"/>
        <end position="759"/>
    </location>
</feature>
<feature type="compositionally biased region" description="Basic and acidic residues" evidence="1">
    <location>
        <begin position="848"/>
        <end position="864"/>
    </location>
</feature>
<dbReference type="PANTHER" id="PTHR11161:SF0">
    <property type="entry name" value="O-ACYLTRANSFERASE LIKE PROTEIN"/>
    <property type="match status" value="1"/>
</dbReference>
<dbReference type="Proteomes" id="UP000594262">
    <property type="component" value="Unplaced"/>
</dbReference>
<evidence type="ECO:0000313" key="4">
    <source>
        <dbReference type="EnsemblMetazoa" id="CLYHEMP020990.1"/>
    </source>
</evidence>
<feature type="transmembrane region" description="Helical" evidence="2">
    <location>
        <begin position="985"/>
        <end position="1005"/>
    </location>
</feature>
<dbReference type="SMART" id="SM00703">
    <property type="entry name" value="NRF"/>
    <property type="match status" value="1"/>
</dbReference>
<feature type="transmembrane region" description="Helical" evidence="2">
    <location>
        <begin position="1168"/>
        <end position="1186"/>
    </location>
</feature>
<dbReference type="GeneID" id="136808417"/>
<accession>A0A7M5XC39</accession>
<evidence type="ECO:0000313" key="5">
    <source>
        <dbReference type="Proteomes" id="UP000594262"/>
    </source>
</evidence>
<keyword evidence="5" id="KW-1185">Reference proteome</keyword>
<dbReference type="InterPro" id="IPR052728">
    <property type="entry name" value="O2_lipid_transport_reg"/>
</dbReference>
<keyword evidence="2" id="KW-1133">Transmembrane helix</keyword>
<keyword evidence="2" id="KW-0812">Transmembrane</keyword>
<dbReference type="RefSeq" id="XP_066921057.1">
    <property type="nucleotide sequence ID" value="XM_067064956.1"/>
</dbReference>
<feature type="transmembrane region" description="Helical" evidence="2">
    <location>
        <begin position="945"/>
        <end position="965"/>
    </location>
</feature>
<evidence type="ECO:0000256" key="1">
    <source>
        <dbReference type="SAM" id="MobiDB-lite"/>
    </source>
</evidence>
<feature type="transmembrane region" description="Helical" evidence="2">
    <location>
        <begin position="1057"/>
        <end position="1074"/>
    </location>
</feature>
<dbReference type="Pfam" id="PF20146">
    <property type="entry name" value="NRF"/>
    <property type="match status" value="1"/>
</dbReference>
<dbReference type="OrthoDB" id="207378at2759"/>
<feature type="transmembrane region" description="Helical" evidence="2">
    <location>
        <begin position="767"/>
        <end position="788"/>
    </location>
</feature>
<feature type="transmembrane region" description="Helical" evidence="2">
    <location>
        <begin position="1239"/>
        <end position="1260"/>
    </location>
</feature>
<sequence>MFRCQGLNKERESRKQTTMLGRILLVTMVICTGFASPTNAVTDPDFGSIFRVFANASSGDSIDTIISSMDTQKLFEDQDFIAALSQIGVKNQQVPLILSTIKLKNKQTALDMTDMLTKLAKAPDGSSNNGFLQIILNSIKLTGKGSNIDFLALDDNPLVSTILKQTSPLLSIKFLSSMFDVDKVMAAVDLKTIAESVMVTGASPTMILVSNIDYNTLIKEIKIENIVKNSFIKPILSGFVSGDLLDIIGSIDSEKLVKALDFDKIADAVMRFMQQGGSMNEAGVLDLVKKILPSINPKELANLLNIDQFIDVVLNENVIIGYLKQAGLSPELLKSILDSINVNNILKVLDFSKLVNYNGTSLADYYKFIVENLDLDKILPDIDIDKLLQIPQLEKLLNQTQVDPELVKTVIDSVKLSEFLAAVNIPGLLQAIRTNTDGDYIKAVLNNTDINALIKSVDIDKLFSHPLVAEFVRTQFKMDPMLAKLLLKNFNVGEFLKEVDTKAWSKLLVQSVNGTYQEFLEKVLDLVTIDALMQNINFKQLLENPEVKKILEFYGVDPIILEVVSSLGIEGLIKSIKFDEIIRDAIKSGNFDMMDILKKIMAQVDLTSILRNLDWKKLLNGATTGKLTNLPVSTECAIEIGKLVIAANQTGLSLENPAFKMLDAWGKPQSRLAYGNIFWMGGYEECTNLPNARYCLAQVPIGQIAPFMYGSCIPQVCTTGDFKKLLDVGYTVIQQGLKLSLGVNLPQQLPVNATITCGKEEVVYTKGFTVTIVIACIFVTLALLGTLFEYLESTRAAPSNNNSVVIKNIEFADLSTSVSSHQLADPEDEVKNQQETGEEEINEIANGDAKDADVSKIPEPEASPKEIHPMKKFFIAFAIHKNLATLLNAKPPKGTIKNLNGIRVITITWIIIGHIYQNLFKLPIDNGLDAKKVLNRYTMQTITNAHVSVDTFFLLSGLLVGYLTLKQMDKTKGKINIPMFYLHRFLRLTPTYAFVILLWVNVVPYCADSPVMVLDPLKPERQKCFDYWWTNILYINNFWPEWKNICMVWTWYLANDMQFYLVAPLILFAFHRLEAKYRGNKKYSKVPFIITGVICFISMLIVAILIGVIDAPMVNSEEQIDGNPRKGNGGTNSIYTKPYTRIQPYVIGLLLGYIFIRKITFQKMPMAKWINAVCWVLSITIGYVLVYGPYKTYRDPPTWFTDGEQILYGTFFRFLWSVCVAWVIYACHNGVGGFVDSLLSWNGWIPLSRLSYCAYLLHPLTVVHFSASFHNPHHYQDMVFAYYTLGQLAMTFIWSFFVAIFIEIPVMNLEKMAFNRKPAKKN</sequence>
<dbReference type="EnsemblMetazoa" id="CLYHEMT020990.1">
    <property type="protein sequence ID" value="CLYHEMP020990.1"/>
    <property type="gene ID" value="CLYHEMG020990"/>
</dbReference>
<name>A0A7M5XC39_9CNID</name>
<dbReference type="InterPro" id="IPR002656">
    <property type="entry name" value="Acyl_transf_3_dom"/>
</dbReference>
<evidence type="ECO:0000256" key="2">
    <source>
        <dbReference type="SAM" id="Phobius"/>
    </source>
</evidence>
<keyword evidence="2" id="KW-0472">Membrane</keyword>
<dbReference type="Pfam" id="PF01757">
    <property type="entry name" value="Acyl_transf_3"/>
    <property type="match status" value="1"/>
</dbReference>
<feature type="transmembrane region" description="Helical" evidence="2">
    <location>
        <begin position="900"/>
        <end position="919"/>
    </location>
</feature>
<evidence type="ECO:0000259" key="3">
    <source>
        <dbReference type="SMART" id="SM00703"/>
    </source>
</evidence>
<dbReference type="InterPro" id="IPR006621">
    <property type="entry name" value="Nose-resist-to-fluoxetine_N"/>
</dbReference>
<feature type="transmembrane region" description="Helical" evidence="2">
    <location>
        <begin position="1139"/>
        <end position="1156"/>
    </location>
</feature>
<feature type="region of interest" description="Disordered" evidence="1">
    <location>
        <begin position="822"/>
        <end position="864"/>
    </location>
</feature>
<protein>
    <recommendedName>
        <fullName evidence="3">Nose resistant-to-fluoxetine protein N-terminal domain-containing protein</fullName>
    </recommendedName>
</protein>
<feature type="transmembrane region" description="Helical" evidence="2">
    <location>
        <begin position="1086"/>
        <end position="1109"/>
    </location>
</feature>
<dbReference type="GO" id="GO:0016747">
    <property type="term" value="F:acyltransferase activity, transferring groups other than amino-acyl groups"/>
    <property type="evidence" value="ECO:0007669"/>
    <property type="project" value="InterPro"/>
</dbReference>
<proteinExistence type="predicted"/>
<feature type="transmembrane region" description="Helical" evidence="2">
    <location>
        <begin position="1206"/>
        <end position="1227"/>
    </location>
</feature>
<feature type="transmembrane region" description="Helical" evidence="2">
    <location>
        <begin position="1280"/>
        <end position="1302"/>
    </location>
</feature>
<dbReference type="PANTHER" id="PTHR11161">
    <property type="entry name" value="O-ACYLTRANSFERASE"/>
    <property type="match status" value="1"/>
</dbReference>
<organism evidence="4 5">
    <name type="scientific">Clytia hemisphaerica</name>
    <dbReference type="NCBI Taxonomy" id="252671"/>
    <lineage>
        <taxon>Eukaryota</taxon>
        <taxon>Metazoa</taxon>
        <taxon>Cnidaria</taxon>
        <taxon>Hydrozoa</taxon>
        <taxon>Hydroidolina</taxon>
        <taxon>Leptothecata</taxon>
        <taxon>Obeliida</taxon>
        <taxon>Clytiidae</taxon>
        <taxon>Clytia</taxon>
    </lineage>
</organism>